<protein>
    <submittedName>
        <fullName evidence="2">Nucleotidyltransferase family protein</fullName>
    </submittedName>
</protein>
<dbReference type="GO" id="GO:0016779">
    <property type="term" value="F:nucleotidyltransferase activity"/>
    <property type="evidence" value="ECO:0007669"/>
    <property type="project" value="UniProtKB-ARBA"/>
</dbReference>
<keyword evidence="2" id="KW-0808">Transferase</keyword>
<dbReference type="CDD" id="cd04182">
    <property type="entry name" value="GT_2_like_f"/>
    <property type="match status" value="1"/>
</dbReference>
<dbReference type="PANTHER" id="PTHR43777">
    <property type="entry name" value="MOLYBDENUM COFACTOR CYTIDYLYLTRANSFERASE"/>
    <property type="match status" value="1"/>
</dbReference>
<dbReference type="OrthoDB" id="285216at2"/>
<dbReference type="EMBL" id="SDKM01000003">
    <property type="protein sequence ID" value="RYP88256.1"/>
    <property type="molecule type" value="Genomic_DNA"/>
</dbReference>
<reference evidence="2 3" key="1">
    <citation type="submission" date="2019-01" db="EMBL/GenBank/DDBJ databases">
        <title>Nocardioides guangzhouensis sp. nov., an actinobacterium isolated from soil.</title>
        <authorList>
            <person name="Fu Y."/>
            <person name="Cai Y."/>
            <person name="Lin Z."/>
            <person name="Chen P."/>
        </authorList>
    </citation>
    <scope>NUCLEOTIDE SEQUENCE [LARGE SCALE GENOMIC DNA]</scope>
    <source>
        <strain evidence="2 3">130</strain>
    </source>
</reference>
<dbReference type="AlphaFoldDB" id="A0A4Q4ZL56"/>
<gene>
    <name evidence="2" type="ORF">EKO23_02645</name>
</gene>
<dbReference type="PANTHER" id="PTHR43777:SF1">
    <property type="entry name" value="MOLYBDENUM COFACTOR CYTIDYLYLTRANSFERASE"/>
    <property type="match status" value="1"/>
</dbReference>
<dbReference type="Gene3D" id="3.90.550.10">
    <property type="entry name" value="Spore Coat Polysaccharide Biosynthesis Protein SpsA, Chain A"/>
    <property type="match status" value="1"/>
</dbReference>
<dbReference type="InterPro" id="IPR025877">
    <property type="entry name" value="MobA-like_NTP_Trfase"/>
</dbReference>
<sequence length="198" mass="20465">MRASRPAPVAVVVLAAGGSRRLGRPKQLLDYRGATLLDATLATARAAAPAQVVVALGGSADDVVARVDLAGADVVRNPDFGDGCATSIRSALTHVRDDAAGIVLLLGDQPGVTPEAVHALLAGVAGHAVGVCAYDDGPGHPLWFDRTMFATLTGLHGDKAVWKLVEHADDVARVPVPGTVPPDVDTWDDYEALLEADR</sequence>
<name>A0A4Q4ZL56_9ACTN</name>
<organism evidence="2 3">
    <name type="scientific">Nocardioides guangzhouensis</name>
    <dbReference type="NCBI Taxonomy" id="2497878"/>
    <lineage>
        <taxon>Bacteria</taxon>
        <taxon>Bacillati</taxon>
        <taxon>Actinomycetota</taxon>
        <taxon>Actinomycetes</taxon>
        <taxon>Propionibacteriales</taxon>
        <taxon>Nocardioidaceae</taxon>
        <taxon>Nocardioides</taxon>
    </lineage>
</organism>
<proteinExistence type="predicted"/>
<comment type="caution">
    <text evidence="2">The sequence shown here is derived from an EMBL/GenBank/DDBJ whole genome shotgun (WGS) entry which is preliminary data.</text>
</comment>
<evidence type="ECO:0000259" key="1">
    <source>
        <dbReference type="Pfam" id="PF12804"/>
    </source>
</evidence>
<dbReference type="InterPro" id="IPR029044">
    <property type="entry name" value="Nucleotide-diphossugar_trans"/>
</dbReference>
<evidence type="ECO:0000313" key="2">
    <source>
        <dbReference type="EMBL" id="RYP88256.1"/>
    </source>
</evidence>
<dbReference type="RefSeq" id="WP_134713813.1">
    <property type="nucleotide sequence ID" value="NZ_SDKM01000003.1"/>
</dbReference>
<dbReference type="SUPFAM" id="SSF53448">
    <property type="entry name" value="Nucleotide-diphospho-sugar transferases"/>
    <property type="match status" value="1"/>
</dbReference>
<feature type="domain" description="MobA-like NTP transferase" evidence="1">
    <location>
        <begin position="11"/>
        <end position="170"/>
    </location>
</feature>
<accession>A0A4Q4ZL56</accession>
<dbReference type="Pfam" id="PF12804">
    <property type="entry name" value="NTP_transf_3"/>
    <property type="match status" value="1"/>
</dbReference>
<dbReference type="Proteomes" id="UP000295198">
    <property type="component" value="Unassembled WGS sequence"/>
</dbReference>
<evidence type="ECO:0000313" key="3">
    <source>
        <dbReference type="Proteomes" id="UP000295198"/>
    </source>
</evidence>
<keyword evidence="3" id="KW-1185">Reference proteome</keyword>